<comment type="similarity">
    <text evidence="1">Belongs to the ATP-dependent AMP-binding enzyme family.</text>
</comment>
<dbReference type="STRING" id="246437.L9KW67"/>
<dbReference type="GO" id="GO:0005743">
    <property type="term" value="C:mitochondrial inner membrane"/>
    <property type="evidence" value="ECO:0007669"/>
    <property type="project" value="TreeGrafter"/>
</dbReference>
<dbReference type="SUPFAM" id="SSF56801">
    <property type="entry name" value="Acetyl-CoA synthetase-like"/>
    <property type="match status" value="2"/>
</dbReference>
<dbReference type="InterPro" id="IPR000873">
    <property type="entry name" value="AMP-dep_synth/lig_dom"/>
</dbReference>
<dbReference type="Proteomes" id="UP000011518">
    <property type="component" value="Unassembled WGS sequence"/>
</dbReference>
<comment type="catalytic activity">
    <reaction evidence="6">
        <text>tetracosanoate + ATP + CoA = tetracosanoyl-CoA + AMP + diphosphate</text>
        <dbReference type="Rhea" id="RHEA:33639"/>
        <dbReference type="ChEBI" id="CHEBI:30616"/>
        <dbReference type="ChEBI" id="CHEBI:31014"/>
        <dbReference type="ChEBI" id="CHEBI:33019"/>
        <dbReference type="ChEBI" id="CHEBI:57287"/>
        <dbReference type="ChEBI" id="CHEBI:65052"/>
        <dbReference type="ChEBI" id="CHEBI:456215"/>
    </reaction>
    <physiologicalReaction direction="left-to-right" evidence="6">
        <dbReference type="Rhea" id="RHEA:33640"/>
    </physiologicalReaction>
</comment>
<accession>L9KW67</accession>
<dbReference type="GO" id="GO:0001579">
    <property type="term" value="P:medium-chain fatty acid transport"/>
    <property type="evidence" value="ECO:0007669"/>
    <property type="project" value="TreeGrafter"/>
</dbReference>
<evidence type="ECO:0000313" key="9">
    <source>
        <dbReference type="Proteomes" id="UP000011518"/>
    </source>
</evidence>
<reference evidence="9" key="2">
    <citation type="journal article" date="2013" name="Nat. Commun.">
        <title>Genome of the Chinese tree shrew.</title>
        <authorList>
            <person name="Fan Y."/>
            <person name="Huang Z.Y."/>
            <person name="Cao C.C."/>
            <person name="Chen C.S."/>
            <person name="Chen Y.X."/>
            <person name="Fan D.D."/>
            <person name="He J."/>
            <person name="Hou H.L."/>
            <person name="Hu L."/>
            <person name="Hu X.T."/>
            <person name="Jiang X.T."/>
            <person name="Lai R."/>
            <person name="Lang Y.S."/>
            <person name="Liang B."/>
            <person name="Liao S.G."/>
            <person name="Mu D."/>
            <person name="Ma Y.Y."/>
            <person name="Niu Y.Y."/>
            <person name="Sun X.Q."/>
            <person name="Xia J.Q."/>
            <person name="Xiao J."/>
            <person name="Xiong Z.Q."/>
            <person name="Xu L."/>
            <person name="Yang L."/>
            <person name="Zhang Y."/>
            <person name="Zhao W."/>
            <person name="Zhao X.D."/>
            <person name="Zheng Y.T."/>
            <person name="Zhou J.M."/>
            <person name="Zhu Y.B."/>
            <person name="Zhang G.J."/>
            <person name="Wang J."/>
            <person name="Yao Y.G."/>
        </authorList>
    </citation>
    <scope>NUCLEOTIDE SEQUENCE [LARGE SCALE GENOMIC DNA]</scope>
</reference>
<dbReference type="PANTHER" id="PTHR43107:SF7">
    <property type="entry name" value="LONG-CHAIN FATTY ACID TRANSPORT PROTEIN 1"/>
    <property type="match status" value="1"/>
</dbReference>
<dbReference type="EMBL" id="KB320623">
    <property type="protein sequence ID" value="ELW67175.1"/>
    <property type="molecule type" value="Genomic_DNA"/>
</dbReference>
<evidence type="ECO:0000256" key="5">
    <source>
        <dbReference type="ARBA" id="ARBA00041297"/>
    </source>
</evidence>
<keyword evidence="9" id="KW-1185">Reference proteome</keyword>
<dbReference type="GO" id="GO:0005886">
    <property type="term" value="C:plasma membrane"/>
    <property type="evidence" value="ECO:0007669"/>
    <property type="project" value="TreeGrafter"/>
</dbReference>
<proteinExistence type="inferred from homology"/>
<name>L9KW67_TUPCH</name>
<reference evidence="9" key="1">
    <citation type="submission" date="2012-07" db="EMBL/GenBank/DDBJ databases">
        <title>Genome of the Chinese tree shrew, a rising model animal genetically related to primates.</title>
        <authorList>
            <person name="Zhang G."/>
            <person name="Fan Y."/>
            <person name="Yao Y."/>
            <person name="Huang Z."/>
        </authorList>
    </citation>
    <scope>NUCLEOTIDE SEQUENCE [LARGE SCALE GENOMIC DNA]</scope>
</reference>
<evidence type="ECO:0000256" key="4">
    <source>
        <dbReference type="ARBA" id="ARBA00036527"/>
    </source>
</evidence>
<evidence type="ECO:0000256" key="2">
    <source>
        <dbReference type="ARBA" id="ARBA00022598"/>
    </source>
</evidence>
<dbReference type="PANTHER" id="PTHR43107">
    <property type="entry name" value="LONG-CHAIN FATTY ACID TRANSPORT PROTEIN"/>
    <property type="match status" value="1"/>
</dbReference>
<organism evidence="8 9">
    <name type="scientific">Tupaia chinensis</name>
    <name type="common">Chinese tree shrew</name>
    <name type="synonym">Tupaia belangeri chinensis</name>
    <dbReference type="NCBI Taxonomy" id="246437"/>
    <lineage>
        <taxon>Eukaryota</taxon>
        <taxon>Metazoa</taxon>
        <taxon>Chordata</taxon>
        <taxon>Craniata</taxon>
        <taxon>Vertebrata</taxon>
        <taxon>Euteleostomi</taxon>
        <taxon>Mammalia</taxon>
        <taxon>Eutheria</taxon>
        <taxon>Euarchontoglires</taxon>
        <taxon>Scandentia</taxon>
        <taxon>Tupaiidae</taxon>
        <taxon>Tupaia</taxon>
    </lineage>
</organism>
<keyword evidence="3" id="KW-0445">Lipid transport</keyword>
<dbReference type="InterPro" id="IPR042099">
    <property type="entry name" value="ANL_N_sf"/>
</dbReference>
<feature type="domain" description="AMP-dependent synthetase/ligase" evidence="7">
    <location>
        <begin position="82"/>
        <end position="181"/>
    </location>
</feature>
<dbReference type="InParanoid" id="L9KW67"/>
<dbReference type="AlphaFoldDB" id="L9KW67"/>
<dbReference type="GO" id="GO:0005789">
    <property type="term" value="C:endoplasmic reticulum membrane"/>
    <property type="evidence" value="ECO:0007669"/>
    <property type="project" value="TreeGrafter"/>
</dbReference>
<evidence type="ECO:0000256" key="3">
    <source>
        <dbReference type="ARBA" id="ARBA00023055"/>
    </source>
</evidence>
<keyword evidence="2" id="KW-0436">Ligase</keyword>
<gene>
    <name evidence="8" type="ORF">TREES_T100014660</name>
</gene>
<keyword evidence="3" id="KW-0813">Transport</keyword>
<comment type="catalytic activity">
    <reaction evidence="4">
        <text>a very long-chain fatty acid + ATP + CoA = a very long-chain fatty acyl-CoA + AMP + diphosphate</text>
        <dbReference type="Rhea" id="RHEA:54536"/>
        <dbReference type="ChEBI" id="CHEBI:30616"/>
        <dbReference type="ChEBI" id="CHEBI:33019"/>
        <dbReference type="ChEBI" id="CHEBI:57287"/>
        <dbReference type="ChEBI" id="CHEBI:58950"/>
        <dbReference type="ChEBI" id="CHEBI:138261"/>
        <dbReference type="ChEBI" id="CHEBI:456215"/>
    </reaction>
    <physiologicalReaction direction="left-to-right" evidence="4">
        <dbReference type="Rhea" id="RHEA:54537"/>
    </physiologicalReaction>
</comment>
<protein>
    <recommendedName>
        <fullName evidence="5">Long-chain-fatty-acid--CoA ligase</fullName>
    </recommendedName>
</protein>
<dbReference type="GO" id="GO:0005324">
    <property type="term" value="F:long-chain fatty acid transmembrane transporter activity"/>
    <property type="evidence" value="ECO:0007669"/>
    <property type="project" value="TreeGrafter"/>
</dbReference>
<dbReference type="eggNOG" id="KOG1179">
    <property type="taxonomic scope" value="Eukaryota"/>
</dbReference>
<dbReference type="GO" id="GO:0044539">
    <property type="term" value="P:long-chain fatty acid import into cell"/>
    <property type="evidence" value="ECO:0007669"/>
    <property type="project" value="TreeGrafter"/>
</dbReference>
<dbReference type="GO" id="GO:0090434">
    <property type="term" value="F:oleoyl-CoA ligase activity"/>
    <property type="evidence" value="ECO:0007669"/>
    <property type="project" value="TreeGrafter"/>
</dbReference>
<evidence type="ECO:0000256" key="6">
    <source>
        <dbReference type="ARBA" id="ARBA00048666"/>
    </source>
</evidence>
<dbReference type="Pfam" id="PF00501">
    <property type="entry name" value="AMP-binding"/>
    <property type="match status" value="1"/>
</dbReference>
<evidence type="ECO:0000259" key="7">
    <source>
        <dbReference type="Pfam" id="PF00501"/>
    </source>
</evidence>
<dbReference type="Gene3D" id="3.40.50.12780">
    <property type="entry name" value="N-terminal domain of ligase-like"/>
    <property type="match status" value="2"/>
</dbReference>
<evidence type="ECO:0000313" key="8">
    <source>
        <dbReference type="EMBL" id="ELW67175.1"/>
    </source>
</evidence>
<sequence length="260" mass="27970">MRAPGAGAASVASLGLLWLLGLPWTWSAAAALGVYVGGGGWRFLRIVCKTARRDLFGLAVLIRVRLELRRHQRAGHTIPRIFQAVVRRQPERLALVDASSGACWTFAQLDAYSNAVANLFLQLGFAPGDVVALFLEGRPEFVGLWLGLAKAGVEAALLNVNLRLEPLAFCLGTSGAKALIFGAEMAAGETRHRDQLDAYSNAVANLFLQLGFAPGDVVALFLEGRPEFVGLWLGEARTLGLLPGHVGRQGLDLWCRNGSW</sequence>
<evidence type="ECO:0000256" key="1">
    <source>
        <dbReference type="ARBA" id="ARBA00006432"/>
    </source>
</evidence>